<dbReference type="EMBL" id="CP019476">
    <property type="protein sequence ID" value="UQC82234.1"/>
    <property type="molecule type" value="Genomic_DNA"/>
</dbReference>
<feature type="region of interest" description="Disordered" evidence="1">
    <location>
        <begin position="1"/>
        <end position="59"/>
    </location>
</feature>
<organism evidence="2 3">
    <name type="scientific">Colletotrichum lupini</name>
    <dbReference type="NCBI Taxonomy" id="145971"/>
    <lineage>
        <taxon>Eukaryota</taxon>
        <taxon>Fungi</taxon>
        <taxon>Dikarya</taxon>
        <taxon>Ascomycota</taxon>
        <taxon>Pezizomycotina</taxon>
        <taxon>Sordariomycetes</taxon>
        <taxon>Hypocreomycetidae</taxon>
        <taxon>Glomerellales</taxon>
        <taxon>Glomerellaceae</taxon>
        <taxon>Colletotrichum</taxon>
        <taxon>Colletotrichum acutatum species complex</taxon>
    </lineage>
</organism>
<protein>
    <submittedName>
        <fullName evidence="2">Uncharacterized protein</fullName>
    </submittedName>
</protein>
<dbReference type="AlphaFoldDB" id="A0A9Q8SRJ3"/>
<accession>A0A9Q8SRJ3</accession>
<evidence type="ECO:0000313" key="2">
    <source>
        <dbReference type="EMBL" id="UQC82234.1"/>
    </source>
</evidence>
<evidence type="ECO:0000256" key="1">
    <source>
        <dbReference type="SAM" id="MobiDB-lite"/>
    </source>
</evidence>
<feature type="region of interest" description="Disordered" evidence="1">
    <location>
        <begin position="688"/>
        <end position="709"/>
    </location>
</feature>
<dbReference type="RefSeq" id="XP_049143857.1">
    <property type="nucleotide sequence ID" value="XM_049286714.1"/>
</dbReference>
<dbReference type="KEGG" id="clup:CLUP02_07721"/>
<keyword evidence="3" id="KW-1185">Reference proteome</keyword>
<proteinExistence type="predicted"/>
<sequence length="709" mass="78026">MSSEVARLCRSESTNRNRGNAGAWRDGVAPKPADTDTVSSVATKELRPPRPSSSIRTRSLHGRPFTLLLHTRWTRTGIDFPKNSKGPGLILPRDITQSTMARLCESELATRQFHPPVAKNDGSINPQANTNEQLRVPVSSALFTDSQARHCLGLSTRVYSSLPWANLIPTDDPSRGRGQGGHAVVFAGHIGATSPFLTMPTCRTKPCGSRKSQGNLEAWSRGSCEGLHGSLAVISVGTEDERASTSSIVWYSASLIISPVEFPPPARLVSSAAAAQHDNRTRAYPNLIVPVYEESDTTPDRATADTSTIALPAQDNRHPSKLSSPALLFLGTPRCVPHAGYHSLEGTNKGGTLEELGGDDSDTRLHSRRVQSQSPRHWLTASHDGRRIRVVPERPLIRLPYRTSSKADACSVTANKNEQQQLSNAMCSGFACLALTAEGRLWVEEVPSEDGYFWFFSLESHLRSHQSRKAWVPIVQLPKAQGAKILPLFSSRFLAVLFPAQFPAIASWGNRLFRSGTPKDSKHGVPEAGAFFPKFPVPVAHLDSLTPQTMEGPVSRFLPCKFAGYLKETCQFNDFTHDAKATRHQHHWPVHPRLLPLLDLVTAAGTWVSARRRTGNSFFFQPATFLQPILTPHAAQPRVAPKNSRRRRDMLRLRSSTVSDAVIQMAAGITSHKVRRAPICVRQPPHSFGQRIHATNPTHPDLRCSHTHY</sequence>
<reference evidence="2" key="1">
    <citation type="journal article" date="2021" name="Mol. Plant Microbe Interact.">
        <title>Complete Genome Sequence of the Plant-Pathogenic Fungus Colletotrichum lupini.</title>
        <authorList>
            <person name="Baroncelli R."/>
            <person name="Pensec F."/>
            <person name="Da Lio D."/>
            <person name="Boufleur T."/>
            <person name="Vicente I."/>
            <person name="Sarrocco S."/>
            <person name="Picot A."/>
            <person name="Baraldi E."/>
            <person name="Sukno S."/>
            <person name="Thon M."/>
            <person name="Le Floch G."/>
        </authorList>
    </citation>
    <scope>NUCLEOTIDE SEQUENCE</scope>
    <source>
        <strain evidence="2">IMI 504893</strain>
    </source>
</reference>
<feature type="compositionally biased region" description="Basic and acidic residues" evidence="1">
    <location>
        <begin position="700"/>
        <end position="709"/>
    </location>
</feature>
<dbReference type="GeneID" id="73341724"/>
<name>A0A9Q8SRJ3_9PEZI</name>
<evidence type="ECO:0000313" key="3">
    <source>
        <dbReference type="Proteomes" id="UP000830671"/>
    </source>
</evidence>
<feature type="region of interest" description="Disordered" evidence="1">
    <location>
        <begin position="341"/>
        <end position="362"/>
    </location>
</feature>
<gene>
    <name evidence="2" type="ORF">CLUP02_07721</name>
</gene>
<dbReference type="Proteomes" id="UP000830671">
    <property type="component" value="Chromosome 4"/>
</dbReference>